<accession>A0A087H2B9</accession>
<proteinExistence type="predicted"/>
<evidence type="ECO:0000313" key="2">
    <source>
        <dbReference type="Proteomes" id="UP000029120"/>
    </source>
</evidence>
<reference evidence="2" key="1">
    <citation type="journal article" date="2015" name="Nat. Plants">
        <title>Genome expansion of Arabis alpina linked with retrotransposition and reduced symmetric DNA methylation.</title>
        <authorList>
            <person name="Willing E.M."/>
            <person name="Rawat V."/>
            <person name="Mandakova T."/>
            <person name="Maumus F."/>
            <person name="James G.V."/>
            <person name="Nordstroem K.J."/>
            <person name="Becker C."/>
            <person name="Warthmann N."/>
            <person name="Chica C."/>
            <person name="Szarzynska B."/>
            <person name="Zytnicki M."/>
            <person name="Albani M.C."/>
            <person name="Kiefer C."/>
            <person name="Bergonzi S."/>
            <person name="Castaings L."/>
            <person name="Mateos J.L."/>
            <person name="Berns M.C."/>
            <person name="Bujdoso N."/>
            <person name="Piofczyk T."/>
            <person name="de Lorenzo L."/>
            <person name="Barrero-Sicilia C."/>
            <person name="Mateos I."/>
            <person name="Piednoel M."/>
            <person name="Hagmann J."/>
            <person name="Chen-Min-Tao R."/>
            <person name="Iglesias-Fernandez R."/>
            <person name="Schuster S.C."/>
            <person name="Alonso-Blanco C."/>
            <person name="Roudier F."/>
            <person name="Carbonero P."/>
            <person name="Paz-Ares J."/>
            <person name="Davis S.J."/>
            <person name="Pecinka A."/>
            <person name="Quesneville H."/>
            <person name="Colot V."/>
            <person name="Lysak M.A."/>
            <person name="Weigel D."/>
            <person name="Coupland G."/>
            <person name="Schneeberger K."/>
        </authorList>
    </citation>
    <scope>NUCLEOTIDE SEQUENCE [LARGE SCALE GENOMIC DNA]</scope>
    <source>
        <strain evidence="2">cv. Pajares</strain>
    </source>
</reference>
<name>A0A087H2B9_ARAAL</name>
<evidence type="ECO:0000313" key="1">
    <source>
        <dbReference type="EMBL" id="KFK36271.1"/>
    </source>
</evidence>
<dbReference type="AlphaFoldDB" id="A0A087H2B9"/>
<protein>
    <submittedName>
        <fullName evidence="1">Uncharacterized protein</fullName>
    </submittedName>
</protein>
<organism evidence="1 2">
    <name type="scientific">Arabis alpina</name>
    <name type="common">Alpine rock-cress</name>
    <dbReference type="NCBI Taxonomy" id="50452"/>
    <lineage>
        <taxon>Eukaryota</taxon>
        <taxon>Viridiplantae</taxon>
        <taxon>Streptophyta</taxon>
        <taxon>Embryophyta</taxon>
        <taxon>Tracheophyta</taxon>
        <taxon>Spermatophyta</taxon>
        <taxon>Magnoliopsida</taxon>
        <taxon>eudicotyledons</taxon>
        <taxon>Gunneridae</taxon>
        <taxon>Pentapetalae</taxon>
        <taxon>rosids</taxon>
        <taxon>malvids</taxon>
        <taxon>Brassicales</taxon>
        <taxon>Brassicaceae</taxon>
        <taxon>Arabideae</taxon>
        <taxon>Arabis</taxon>
    </lineage>
</organism>
<dbReference type="Proteomes" id="UP000029120">
    <property type="component" value="Chromosome 4"/>
</dbReference>
<dbReference type="EMBL" id="CM002872">
    <property type="protein sequence ID" value="KFK36271.1"/>
    <property type="molecule type" value="Genomic_DNA"/>
</dbReference>
<dbReference type="Gramene" id="KFK36271">
    <property type="protein sequence ID" value="KFK36271"/>
    <property type="gene ID" value="AALP_AA4G100800"/>
</dbReference>
<gene>
    <name evidence="1" type="ordered locus">AALP_Aa4g100800</name>
</gene>
<sequence length="101" mass="11707">MPHMNYTMQNCHSENTVHKYATNFVISDEITPGRKHGEKSLYFTEDFPKLQGFYHRFPILPRDQISISFSTMTMAATGKESQGSGELSTGRELQIYWLRRS</sequence>
<keyword evidence="2" id="KW-1185">Reference proteome</keyword>